<dbReference type="RefSeq" id="XP_031013037.1">
    <property type="nucleotide sequence ID" value="XM_031162908.1"/>
</dbReference>
<evidence type="ECO:0008006" key="3">
    <source>
        <dbReference type="Google" id="ProtNLM"/>
    </source>
</evidence>
<dbReference type="AlphaFoldDB" id="A0A366R710"/>
<dbReference type="GeneID" id="41998204"/>
<dbReference type="OrthoDB" id="3594103at2759"/>
<keyword evidence="2" id="KW-1185">Reference proteome</keyword>
<comment type="caution">
    <text evidence="1">The sequence shown here is derived from an EMBL/GenBank/DDBJ whole genome shotgun (WGS) entry which is preliminary data.</text>
</comment>
<dbReference type="EMBL" id="QKXC01000205">
    <property type="protein sequence ID" value="RBR12136.1"/>
    <property type="molecule type" value="Genomic_DNA"/>
</dbReference>
<organism evidence="1 2">
    <name type="scientific">Fusarium coffeatum</name>
    <dbReference type="NCBI Taxonomy" id="231269"/>
    <lineage>
        <taxon>Eukaryota</taxon>
        <taxon>Fungi</taxon>
        <taxon>Dikarya</taxon>
        <taxon>Ascomycota</taxon>
        <taxon>Pezizomycotina</taxon>
        <taxon>Sordariomycetes</taxon>
        <taxon>Hypocreomycetidae</taxon>
        <taxon>Hypocreales</taxon>
        <taxon>Nectriaceae</taxon>
        <taxon>Fusarium</taxon>
        <taxon>Fusarium incarnatum-equiseti species complex</taxon>
    </lineage>
</organism>
<dbReference type="Proteomes" id="UP000253153">
    <property type="component" value="Unassembled WGS sequence"/>
</dbReference>
<evidence type="ECO:0000313" key="2">
    <source>
        <dbReference type="Proteomes" id="UP000253153"/>
    </source>
</evidence>
<evidence type="ECO:0000313" key="1">
    <source>
        <dbReference type="EMBL" id="RBR12136.1"/>
    </source>
</evidence>
<gene>
    <name evidence="1" type="ORF">FIESC28_08770</name>
</gene>
<reference evidence="1 2" key="1">
    <citation type="submission" date="2018-06" db="EMBL/GenBank/DDBJ databases">
        <title>Fusarium incarnatum-equiseti species complex species 28.</title>
        <authorList>
            <person name="Gardiner D.M."/>
        </authorList>
    </citation>
    <scope>NUCLEOTIDE SEQUENCE [LARGE SCALE GENOMIC DNA]</scope>
    <source>
        <strain evidence="1 2">FIESC_28</strain>
    </source>
</reference>
<proteinExistence type="predicted"/>
<sequence length="243" mass="27772">MANTGWSAEVTKAPAVSQSPPLKRKLVSFDPSSSSSRSFRWGNSPYEGQFVKLYFDGAVFQVPFTMIPRSITDKYPALETENDCITITGLNQRHGHTIVHFWHTGNYQWIVPRVGQGLLNSKEVKFKDALRIYEFATSHSINQLASFAFNHVKEIGNSLKLSKMLIMMHENNFDLHNKEERLVEYLMEQVRLPTVKIAQKDIDKVEMAIPSRSVSSIMLLTMLGMKLSLQKYEEDECRKVSIP</sequence>
<protein>
    <recommendedName>
        <fullName evidence="3">BTB domain-containing protein</fullName>
    </recommendedName>
</protein>
<name>A0A366R710_9HYPO</name>
<accession>A0A366R710</accession>